<comment type="similarity">
    <text evidence="1">Belongs to the Gfa family.</text>
</comment>
<name>A0A9P5H5U8_9HYPO</name>
<protein>
    <recommendedName>
        <fullName evidence="5">CENP-V/GFA domain-containing protein</fullName>
    </recommendedName>
</protein>
<accession>A0A9P5H5U8</accession>
<dbReference type="PANTHER" id="PTHR33337:SF40">
    <property type="entry name" value="CENP-V_GFA DOMAIN-CONTAINING PROTEIN-RELATED"/>
    <property type="match status" value="1"/>
</dbReference>
<evidence type="ECO:0000313" key="6">
    <source>
        <dbReference type="EMBL" id="KAF7548150.1"/>
    </source>
</evidence>
<keyword evidence="2" id="KW-0479">Metal-binding</keyword>
<evidence type="ECO:0000256" key="2">
    <source>
        <dbReference type="ARBA" id="ARBA00022723"/>
    </source>
</evidence>
<proteinExistence type="inferred from homology"/>
<dbReference type="Proteomes" id="UP000722485">
    <property type="component" value="Unassembled WGS sequence"/>
</dbReference>
<evidence type="ECO:0000313" key="7">
    <source>
        <dbReference type="Proteomes" id="UP000722485"/>
    </source>
</evidence>
<keyword evidence="3" id="KW-0862">Zinc</keyword>
<evidence type="ECO:0000256" key="4">
    <source>
        <dbReference type="ARBA" id="ARBA00023239"/>
    </source>
</evidence>
<dbReference type="AlphaFoldDB" id="A0A9P5H5U8"/>
<dbReference type="Pfam" id="PF04828">
    <property type="entry name" value="GFA"/>
    <property type="match status" value="1"/>
</dbReference>
<dbReference type="GO" id="GO:0016846">
    <property type="term" value="F:carbon-sulfur lyase activity"/>
    <property type="evidence" value="ECO:0007669"/>
    <property type="project" value="InterPro"/>
</dbReference>
<keyword evidence="4" id="KW-0456">Lyase</keyword>
<feature type="domain" description="CENP-V/GFA" evidence="5">
    <location>
        <begin position="9"/>
        <end position="126"/>
    </location>
</feature>
<evidence type="ECO:0000256" key="3">
    <source>
        <dbReference type="ARBA" id="ARBA00022833"/>
    </source>
</evidence>
<dbReference type="PROSITE" id="PS51891">
    <property type="entry name" value="CENP_V_GFA"/>
    <property type="match status" value="1"/>
</dbReference>
<dbReference type="Gene3D" id="3.90.1590.10">
    <property type="entry name" value="glutathione-dependent formaldehyde- activating enzyme (gfa)"/>
    <property type="match status" value="1"/>
</dbReference>
<evidence type="ECO:0000256" key="1">
    <source>
        <dbReference type="ARBA" id="ARBA00005495"/>
    </source>
</evidence>
<dbReference type="SUPFAM" id="SSF51316">
    <property type="entry name" value="Mss4-like"/>
    <property type="match status" value="1"/>
</dbReference>
<reference evidence="6" key="1">
    <citation type="submission" date="2020-03" db="EMBL/GenBank/DDBJ databases">
        <title>Draft Genome Sequence of Cylindrodendrum hubeiense.</title>
        <authorList>
            <person name="Buettner E."/>
            <person name="Kellner H."/>
        </authorList>
    </citation>
    <scope>NUCLEOTIDE SEQUENCE</scope>
    <source>
        <strain evidence="6">IHI 201604</strain>
    </source>
</reference>
<gene>
    <name evidence="6" type="ORF">G7Z17_g7254</name>
</gene>
<dbReference type="InterPro" id="IPR011057">
    <property type="entry name" value="Mss4-like_sf"/>
</dbReference>
<dbReference type="GO" id="GO:0046872">
    <property type="term" value="F:metal ion binding"/>
    <property type="evidence" value="ECO:0007669"/>
    <property type="project" value="UniProtKB-KW"/>
</dbReference>
<evidence type="ECO:0000259" key="5">
    <source>
        <dbReference type="PROSITE" id="PS51891"/>
    </source>
</evidence>
<organism evidence="6 7">
    <name type="scientific">Cylindrodendrum hubeiense</name>
    <dbReference type="NCBI Taxonomy" id="595255"/>
    <lineage>
        <taxon>Eukaryota</taxon>
        <taxon>Fungi</taxon>
        <taxon>Dikarya</taxon>
        <taxon>Ascomycota</taxon>
        <taxon>Pezizomycotina</taxon>
        <taxon>Sordariomycetes</taxon>
        <taxon>Hypocreomycetidae</taxon>
        <taxon>Hypocreales</taxon>
        <taxon>Nectriaceae</taxon>
        <taxon>Cylindrodendrum</taxon>
    </lineage>
</organism>
<comment type="caution">
    <text evidence="6">The sequence shown here is derived from an EMBL/GenBank/DDBJ whole genome shotgun (WGS) entry which is preliminary data.</text>
</comment>
<sequence length="155" mass="17179">MTSETPENITGGCLCGGVRYIITFPPDFSFESTTCQCSQCRKNSGSLIMRSLNVPLSALKYSSQDTLSTYRATPKAERGFCSKCGSFLSWRNESEQTISLTVGAFDEEVLSRWGVLLTDAKTHLWCEDEIPGVTDHLKGEKWKLDCTGEGAERMN</sequence>
<keyword evidence="7" id="KW-1185">Reference proteome</keyword>
<dbReference type="OrthoDB" id="6329284at2759"/>
<dbReference type="InterPro" id="IPR006913">
    <property type="entry name" value="CENP-V/GFA"/>
</dbReference>
<dbReference type="PANTHER" id="PTHR33337">
    <property type="entry name" value="GFA DOMAIN-CONTAINING PROTEIN"/>
    <property type="match status" value="1"/>
</dbReference>
<dbReference type="EMBL" id="JAANBB010000157">
    <property type="protein sequence ID" value="KAF7548150.1"/>
    <property type="molecule type" value="Genomic_DNA"/>
</dbReference>